<accession>A0A1I7T4C5</accession>
<dbReference type="WBParaSite" id="Csp11.Scaffold500.g2269.t1">
    <property type="protein sequence ID" value="Csp11.Scaffold500.g2269.t1"/>
    <property type="gene ID" value="Csp11.Scaffold500.g2269"/>
</dbReference>
<dbReference type="Proteomes" id="UP000095282">
    <property type="component" value="Unplaced"/>
</dbReference>
<evidence type="ECO:0000313" key="2">
    <source>
        <dbReference type="WBParaSite" id="Csp11.Scaffold500.g2269.t1"/>
    </source>
</evidence>
<dbReference type="AlphaFoldDB" id="A0A1I7T4C5"/>
<protein>
    <submittedName>
        <fullName evidence="2">Uncharacterized protein</fullName>
    </submittedName>
</protein>
<keyword evidence="1" id="KW-1185">Reference proteome</keyword>
<sequence length="114" mass="12849">MPGSVDLPVNQLTFPTWIVTTSKIYLVSKAHRPIQAEAVAETLPTGCTVHIAENNVPLLHITVRYNPFHDRNQDNSSRTTAIKFRVRRLLEGTESEVSVKVVFESQVVEVYVFV</sequence>
<proteinExistence type="predicted"/>
<reference evidence="2" key="1">
    <citation type="submission" date="2016-11" db="UniProtKB">
        <authorList>
            <consortium name="WormBaseParasite"/>
        </authorList>
    </citation>
    <scope>IDENTIFICATION</scope>
</reference>
<name>A0A1I7T4C5_9PELO</name>
<organism evidence="1 2">
    <name type="scientific">Caenorhabditis tropicalis</name>
    <dbReference type="NCBI Taxonomy" id="1561998"/>
    <lineage>
        <taxon>Eukaryota</taxon>
        <taxon>Metazoa</taxon>
        <taxon>Ecdysozoa</taxon>
        <taxon>Nematoda</taxon>
        <taxon>Chromadorea</taxon>
        <taxon>Rhabditida</taxon>
        <taxon>Rhabditina</taxon>
        <taxon>Rhabditomorpha</taxon>
        <taxon>Rhabditoidea</taxon>
        <taxon>Rhabditidae</taxon>
        <taxon>Peloderinae</taxon>
        <taxon>Caenorhabditis</taxon>
    </lineage>
</organism>
<evidence type="ECO:0000313" key="1">
    <source>
        <dbReference type="Proteomes" id="UP000095282"/>
    </source>
</evidence>